<proteinExistence type="predicted"/>
<dbReference type="EMBL" id="LUKE01000001">
    <property type="protein sequence ID" value="KYG66790.1"/>
    <property type="molecule type" value="Genomic_DNA"/>
</dbReference>
<keyword evidence="2" id="KW-1185">Reference proteome</keyword>
<comment type="caution">
    <text evidence="1">The sequence shown here is derived from an EMBL/GenBank/DDBJ whole genome shotgun (WGS) entry which is preliminary data.</text>
</comment>
<dbReference type="AlphaFoldDB" id="A0A150WQU1"/>
<dbReference type="RefSeq" id="WP_061834368.1">
    <property type="nucleotide sequence ID" value="NZ_LUKE01000001.1"/>
</dbReference>
<dbReference type="OrthoDB" id="5287312at2"/>
<evidence type="ECO:0000313" key="2">
    <source>
        <dbReference type="Proteomes" id="UP000075320"/>
    </source>
</evidence>
<organism evidence="1 2">
    <name type="scientific">Bdellovibrio bacteriovorus</name>
    <dbReference type="NCBI Taxonomy" id="959"/>
    <lineage>
        <taxon>Bacteria</taxon>
        <taxon>Pseudomonadati</taxon>
        <taxon>Bdellovibrionota</taxon>
        <taxon>Bdellovibrionia</taxon>
        <taxon>Bdellovibrionales</taxon>
        <taxon>Pseudobdellovibrionaceae</taxon>
        <taxon>Bdellovibrio</taxon>
    </lineage>
</organism>
<reference evidence="1 2" key="1">
    <citation type="submission" date="2016-03" db="EMBL/GenBank/DDBJ databases">
        <authorList>
            <person name="Ploux O."/>
        </authorList>
    </citation>
    <scope>NUCLEOTIDE SEQUENCE [LARGE SCALE GENOMIC DNA]</scope>
    <source>
        <strain evidence="1 2">R0</strain>
    </source>
</reference>
<accession>A0A150WQU1</accession>
<gene>
    <name evidence="1" type="ORF">AZI86_07045</name>
</gene>
<evidence type="ECO:0008006" key="3">
    <source>
        <dbReference type="Google" id="ProtNLM"/>
    </source>
</evidence>
<dbReference type="Proteomes" id="UP000075320">
    <property type="component" value="Unassembled WGS sequence"/>
</dbReference>
<sequence>MDRFTSLFSLLVSILFLSACVHPVKPIPRDIASLNEAGKVAGIWVLQGTSSTRGPYNGELELRPSHDGTFDVVRIVTYINYFYDGLRVQEVWTGKAVPDTDTLTLSYDLRQGEYITKLGETSKSTRDLQTPLTVAMRFLPTPAGLAAQFSDMKVSEYSEWLTTSRPLEAQPLWRGENQTISAQGKTIPATERKKIREAQKILNFTKDSFIQNYKSRPQFKNELPEIFVEGVDQGFYRSNKDIIRLVNKITDDATIMEAVLRQNAYMPSPKEKALRYDDSIEKRNFSPANLVVVRKAVQNNLNVFSEDPDAAFTTGMYLASQAMRFKVTQEMQSMQNMKRALSGLRGLTEISKEQMQIASVMAPAPPDLPEGWIQGTGGYQKFIWTPGNQKQSFIGMLHGLTWAAIVTPRSESDVWMNLHEILKELNKKDLGVLSENLRATLEGLNALVLEDGSAQIRFSNMRASQKGFYWNGNADWAREFESLLEAVNNIQLATALNNISAVKEWKKYLADEGQVYGPIQRPLRILANFGFGGAKDDGNTSSDGVNEALRALNEVPYPRPRLDVRIDHSGDPAWVASPVPRNYWTVTAKNSKSVVSYYQGLQQIPIYKLPAVTSRFIWKEDAFQYQGKGTGDIEATGVDYVYAYWLARFCGVSNLQ</sequence>
<dbReference type="PROSITE" id="PS51257">
    <property type="entry name" value="PROKAR_LIPOPROTEIN"/>
    <property type="match status" value="1"/>
</dbReference>
<evidence type="ECO:0000313" key="1">
    <source>
        <dbReference type="EMBL" id="KYG66790.1"/>
    </source>
</evidence>
<protein>
    <recommendedName>
        <fullName evidence="3">Lipoprotein</fullName>
    </recommendedName>
</protein>
<name>A0A150WQU1_BDEBC</name>